<protein>
    <submittedName>
        <fullName evidence="2">Uncharacterized protein</fullName>
    </submittedName>
</protein>
<organism evidence="2">
    <name type="scientific">Cucumis melo</name>
    <name type="common">Muskmelon</name>
    <dbReference type="NCBI Taxonomy" id="3656"/>
    <lineage>
        <taxon>Eukaryota</taxon>
        <taxon>Viridiplantae</taxon>
        <taxon>Streptophyta</taxon>
        <taxon>Embryophyta</taxon>
        <taxon>Tracheophyta</taxon>
        <taxon>Spermatophyta</taxon>
        <taxon>Magnoliopsida</taxon>
        <taxon>eudicotyledons</taxon>
        <taxon>Gunneridae</taxon>
        <taxon>Pentapetalae</taxon>
        <taxon>rosids</taxon>
        <taxon>fabids</taxon>
        <taxon>Cucurbitales</taxon>
        <taxon>Cucurbitaceae</taxon>
        <taxon>Benincaseae</taxon>
        <taxon>Cucumis</taxon>
    </lineage>
</organism>
<accession>A0A9I9DJN6</accession>
<dbReference type="Gramene" id="MELO3C019336.2.1">
    <property type="protein sequence ID" value="MELO3C019336.2.1"/>
    <property type="gene ID" value="MELO3C019336.2"/>
</dbReference>
<feature type="region of interest" description="Disordered" evidence="1">
    <location>
        <begin position="1"/>
        <end position="79"/>
    </location>
</feature>
<feature type="compositionally biased region" description="Basic residues" evidence="1">
    <location>
        <begin position="69"/>
        <end position="79"/>
    </location>
</feature>
<sequence length="79" mass="8639">MHRRDEIYKQGRSESSRVGVCCVGRRQRGSSRNGSSRNGWSRRGSTRNGSFGVGRRGVDVGLRGVGRGHGCRGRLGHRG</sequence>
<feature type="compositionally biased region" description="Low complexity" evidence="1">
    <location>
        <begin position="16"/>
        <end position="50"/>
    </location>
</feature>
<reference evidence="2" key="1">
    <citation type="submission" date="2023-03" db="UniProtKB">
        <authorList>
            <consortium name="EnsemblPlants"/>
        </authorList>
    </citation>
    <scope>IDENTIFICATION</scope>
</reference>
<name>A0A9I9DJN6_CUCME</name>
<dbReference type="AlphaFoldDB" id="A0A9I9DJN6"/>
<dbReference type="EnsemblPlants" id="MELO3C019336.2.1">
    <property type="protein sequence ID" value="MELO3C019336.2.1"/>
    <property type="gene ID" value="MELO3C019336.2"/>
</dbReference>
<feature type="compositionally biased region" description="Basic and acidic residues" evidence="1">
    <location>
        <begin position="1"/>
        <end position="15"/>
    </location>
</feature>
<evidence type="ECO:0000256" key="1">
    <source>
        <dbReference type="SAM" id="MobiDB-lite"/>
    </source>
</evidence>
<proteinExistence type="predicted"/>
<evidence type="ECO:0000313" key="2">
    <source>
        <dbReference type="EnsemblPlants" id="MELO3C019336.2.1"/>
    </source>
</evidence>